<evidence type="ECO:0000313" key="2">
    <source>
        <dbReference type="Proteomes" id="UP000789831"/>
    </source>
</evidence>
<dbReference type="AlphaFoldDB" id="A0A9N9DY66"/>
<reference evidence="1" key="1">
    <citation type="submission" date="2021-06" db="EMBL/GenBank/DDBJ databases">
        <authorList>
            <person name="Kallberg Y."/>
            <person name="Tangrot J."/>
            <person name="Rosling A."/>
        </authorList>
    </citation>
    <scope>NUCLEOTIDE SEQUENCE</scope>
    <source>
        <strain evidence="1">MT106</strain>
    </source>
</reference>
<name>A0A9N9DY66_9GLOM</name>
<gene>
    <name evidence="1" type="ORF">AGERDE_LOCUS11500</name>
</gene>
<proteinExistence type="predicted"/>
<dbReference type="OrthoDB" id="2447030at2759"/>
<accession>A0A9N9DY66</accession>
<organism evidence="1 2">
    <name type="scientific">Ambispora gerdemannii</name>
    <dbReference type="NCBI Taxonomy" id="144530"/>
    <lineage>
        <taxon>Eukaryota</taxon>
        <taxon>Fungi</taxon>
        <taxon>Fungi incertae sedis</taxon>
        <taxon>Mucoromycota</taxon>
        <taxon>Glomeromycotina</taxon>
        <taxon>Glomeromycetes</taxon>
        <taxon>Archaeosporales</taxon>
        <taxon>Ambisporaceae</taxon>
        <taxon>Ambispora</taxon>
    </lineage>
</organism>
<dbReference type="Proteomes" id="UP000789831">
    <property type="component" value="Unassembled WGS sequence"/>
</dbReference>
<sequence length="71" mass="7889">MTRSVSKIEALLLEEPLDSLCGASAVYLAIENNLLPPFEYVRGVIDRAVNSSLLKIESNERKTKILEVLSQ</sequence>
<evidence type="ECO:0000313" key="1">
    <source>
        <dbReference type="EMBL" id="CAG8653507.1"/>
    </source>
</evidence>
<feature type="non-terminal residue" evidence="1">
    <location>
        <position position="71"/>
    </location>
</feature>
<dbReference type="EMBL" id="CAJVPL010005011">
    <property type="protein sequence ID" value="CAG8653507.1"/>
    <property type="molecule type" value="Genomic_DNA"/>
</dbReference>
<protein>
    <submittedName>
        <fullName evidence="1">8665_t:CDS:1</fullName>
    </submittedName>
</protein>
<keyword evidence="2" id="KW-1185">Reference proteome</keyword>
<comment type="caution">
    <text evidence="1">The sequence shown here is derived from an EMBL/GenBank/DDBJ whole genome shotgun (WGS) entry which is preliminary data.</text>
</comment>